<evidence type="ECO:0000313" key="10">
    <source>
        <dbReference type="EMBL" id="SDE89535.1"/>
    </source>
</evidence>
<dbReference type="GO" id="GO:0009279">
    <property type="term" value="C:cell outer membrane"/>
    <property type="evidence" value="ECO:0007669"/>
    <property type="project" value="UniProtKB-SubCell"/>
</dbReference>
<dbReference type="EMBL" id="FNAO01000008">
    <property type="protein sequence ID" value="SDE89535.1"/>
    <property type="molecule type" value="Genomic_DNA"/>
</dbReference>
<sequence>MRRPYYNFLLLILLSTLLPSYGQEDIIGKVYDEAGSPIAFANVLLLKANDTVFIKGTITEDSGAFQLPDIPQGRYRVSASMLGFRPKSTDPFEFDGSSRVTLPPITLAEGLELDEVVVTSKKNLYVQKIDRMVINVASSILSGGSSALEILERSPGVLVDRQNSSISLLGKSGVVVMINGKQSYMPASSLVSLLEGMNASNIETIELITTPPANFDAEGNAGFINIVLIEQTDTGLNGSYALSFGVGNGTITSNNVNFNYRKNKANLFGNYSFLRDSQGQFFEIDRSFLDNHENMIAILTTSDREPILKSHNIRTGLDYQLSENTVMGLLLWANNNKWTMDAINQSRESENGMPSAFVNLLLTERNQLQNFGSNINLKHNFKENGYFSIDLDFLKYRLENPTEYTNRFFDGNTNFLREELTQSDKTTPIGIMVGKTDYSNRISDKVKLDLGIKGAFSNFDNEVDVGTFQGSDFVEDPELTETSSLKERILAGYGSIDYTISDKTSLQVGLRYEHTDSELISDKQGEVVDRSFGELFPTAYLSHKVNDSLSFNFSYSRRITRPTFNDMAPFVIFIDPTTFFAGNPAVQPAISNSVKLDLNYLSFIFSAQYSVEDGTISRFQSRFDEANERLVFGASNLDHTKIFTLSSGLPTIFTNWWKMQNNITYLNTRISNRVDGSLLNFDQNTFNINHTQSFTMSKNLSSEINVNYNSPSIMTFTGTDILEAFYAVNFGIQKKFGERGGTLSFKVNDLLDSMKWKLTNDNPEQNLNTTNTFDMFNRTFLFTYTNSFGNSKLKSARQRGTGAEEEKNRVQ</sequence>
<dbReference type="Pfam" id="PF14905">
    <property type="entry name" value="OMP_b-brl_3"/>
    <property type="match status" value="1"/>
</dbReference>
<dbReference type="Gene3D" id="2.40.170.20">
    <property type="entry name" value="TonB-dependent receptor, beta-barrel domain"/>
    <property type="match status" value="1"/>
</dbReference>
<evidence type="ECO:0000256" key="3">
    <source>
        <dbReference type="ARBA" id="ARBA00022452"/>
    </source>
</evidence>
<keyword evidence="3" id="KW-1134">Transmembrane beta strand</keyword>
<name>A0A1G7GMZ8_9FLAO</name>
<dbReference type="InterPro" id="IPR041700">
    <property type="entry name" value="OMP_b-brl_3"/>
</dbReference>
<evidence type="ECO:0000256" key="8">
    <source>
        <dbReference type="SAM" id="MobiDB-lite"/>
    </source>
</evidence>
<evidence type="ECO:0000259" key="9">
    <source>
        <dbReference type="Pfam" id="PF14905"/>
    </source>
</evidence>
<evidence type="ECO:0000256" key="1">
    <source>
        <dbReference type="ARBA" id="ARBA00004571"/>
    </source>
</evidence>
<feature type="domain" description="Outer membrane protein beta-barrel" evidence="9">
    <location>
        <begin position="379"/>
        <end position="784"/>
    </location>
</feature>
<keyword evidence="5" id="KW-0732">Signal</keyword>
<dbReference type="SUPFAM" id="SSF49464">
    <property type="entry name" value="Carboxypeptidase regulatory domain-like"/>
    <property type="match status" value="1"/>
</dbReference>
<comment type="subcellular location">
    <subcellularLocation>
        <location evidence="1">Cell outer membrane</location>
        <topology evidence="1">Multi-pass membrane protein</topology>
    </subcellularLocation>
</comment>
<gene>
    <name evidence="10" type="ORF">SAMN05421636_108216</name>
</gene>
<keyword evidence="11" id="KW-1185">Reference proteome</keyword>
<dbReference type="Proteomes" id="UP000199109">
    <property type="component" value="Unassembled WGS sequence"/>
</dbReference>
<dbReference type="InterPro" id="IPR008969">
    <property type="entry name" value="CarboxyPept-like_regulatory"/>
</dbReference>
<keyword evidence="10" id="KW-0675">Receptor</keyword>
<dbReference type="STRING" id="641691.SAMN05421636_108216"/>
<evidence type="ECO:0000256" key="2">
    <source>
        <dbReference type="ARBA" id="ARBA00022448"/>
    </source>
</evidence>
<organism evidence="10 11">
    <name type="scientific">Pricia antarctica</name>
    <dbReference type="NCBI Taxonomy" id="641691"/>
    <lineage>
        <taxon>Bacteria</taxon>
        <taxon>Pseudomonadati</taxon>
        <taxon>Bacteroidota</taxon>
        <taxon>Flavobacteriia</taxon>
        <taxon>Flavobacteriales</taxon>
        <taxon>Flavobacteriaceae</taxon>
        <taxon>Pricia</taxon>
    </lineage>
</organism>
<dbReference type="InterPro" id="IPR036942">
    <property type="entry name" value="Beta-barrel_TonB_sf"/>
</dbReference>
<dbReference type="GO" id="GO:0015344">
    <property type="term" value="F:siderophore uptake transmembrane transporter activity"/>
    <property type="evidence" value="ECO:0007669"/>
    <property type="project" value="TreeGrafter"/>
</dbReference>
<dbReference type="Gene3D" id="2.60.40.1120">
    <property type="entry name" value="Carboxypeptidase-like, regulatory domain"/>
    <property type="match status" value="1"/>
</dbReference>
<keyword evidence="4" id="KW-0812">Transmembrane</keyword>
<dbReference type="AlphaFoldDB" id="A0A1G7GMZ8"/>
<dbReference type="InterPro" id="IPR039426">
    <property type="entry name" value="TonB-dep_rcpt-like"/>
</dbReference>
<reference evidence="10 11" key="1">
    <citation type="submission" date="2016-10" db="EMBL/GenBank/DDBJ databases">
        <authorList>
            <person name="de Groot N.N."/>
        </authorList>
    </citation>
    <scope>NUCLEOTIDE SEQUENCE [LARGE SCALE GENOMIC DNA]</scope>
    <source>
        <strain evidence="10 11">DSM 23421</strain>
    </source>
</reference>
<accession>A0A1G7GMZ8</accession>
<keyword evidence="7" id="KW-0998">Cell outer membrane</keyword>
<evidence type="ECO:0000313" key="11">
    <source>
        <dbReference type="Proteomes" id="UP000199109"/>
    </source>
</evidence>
<dbReference type="RefSeq" id="WP_091871889.1">
    <property type="nucleotide sequence ID" value="NZ_FNAO01000008.1"/>
</dbReference>
<feature type="compositionally biased region" description="Basic and acidic residues" evidence="8">
    <location>
        <begin position="802"/>
        <end position="811"/>
    </location>
</feature>
<evidence type="ECO:0000256" key="4">
    <source>
        <dbReference type="ARBA" id="ARBA00022692"/>
    </source>
</evidence>
<dbReference type="SUPFAM" id="SSF56935">
    <property type="entry name" value="Porins"/>
    <property type="match status" value="1"/>
</dbReference>
<dbReference type="OrthoDB" id="8764943at2"/>
<feature type="region of interest" description="Disordered" evidence="8">
    <location>
        <begin position="792"/>
        <end position="811"/>
    </location>
</feature>
<dbReference type="GO" id="GO:0044718">
    <property type="term" value="P:siderophore transmembrane transport"/>
    <property type="evidence" value="ECO:0007669"/>
    <property type="project" value="TreeGrafter"/>
</dbReference>
<dbReference type="PANTHER" id="PTHR30069:SF29">
    <property type="entry name" value="HEMOGLOBIN AND HEMOGLOBIN-HAPTOGLOBIN-BINDING PROTEIN 1-RELATED"/>
    <property type="match status" value="1"/>
</dbReference>
<dbReference type="PANTHER" id="PTHR30069">
    <property type="entry name" value="TONB-DEPENDENT OUTER MEMBRANE RECEPTOR"/>
    <property type="match status" value="1"/>
</dbReference>
<evidence type="ECO:0000256" key="6">
    <source>
        <dbReference type="ARBA" id="ARBA00023136"/>
    </source>
</evidence>
<proteinExistence type="predicted"/>
<protein>
    <submittedName>
        <fullName evidence="10">Outer membrane receptor proteins, mostly Fe transport</fullName>
    </submittedName>
</protein>
<evidence type="ECO:0000256" key="5">
    <source>
        <dbReference type="ARBA" id="ARBA00022729"/>
    </source>
</evidence>
<dbReference type="Pfam" id="PF13620">
    <property type="entry name" value="CarboxypepD_reg"/>
    <property type="match status" value="1"/>
</dbReference>
<evidence type="ECO:0000256" key="7">
    <source>
        <dbReference type="ARBA" id="ARBA00023237"/>
    </source>
</evidence>
<keyword evidence="2" id="KW-0813">Transport</keyword>
<keyword evidence="6" id="KW-0472">Membrane</keyword>